<evidence type="ECO:0000313" key="10">
    <source>
        <dbReference type="EMBL" id="BAY15473.1"/>
    </source>
</evidence>
<evidence type="ECO:0000256" key="3">
    <source>
        <dbReference type="ARBA" id="ARBA00022884"/>
    </source>
</evidence>
<evidence type="ECO:0000256" key="7">
    <source>
        <dbReference type="HAMAP-Rule" id="MF_00503"/>
    </source>
</evidence>
<accession>A0A1Z4GD69</accession>
<dbReference type="Gene3D" id="3.10.430.100">
    <property type="entry name" value="Ribosomal protein L9, C-terminal domain"/>
    <property type="match status" value="1"/>
</dbReference>
<evidence type="ECO:0000256" key="5">
    <source>
        <dbReference type="ARBA" id="ARBA00023274"/>
    </source>
</evidence>
<gene>
    <name evidence="7 10" type="primary">rplI</name>
    <name evidence="7" type="synonym">rpl9</name>
    <name evidence="10" type="ORF">NIES21_12900</name>
</gene>
<dbReference type="SUPFAM" id="SSF55658">
    <property type="entry name" value="L9 N-domain-like"/>
    <property type="match status" value="1"/>
</dbReference>
<name>A0A1Z4GD69_9CYAN</name>
<feature type="coiled-coil region" evidence="8">
    <location>
        <begin position="74"/>
        <end position="105"/>
    </location>
</feature>
<dbReference type="InterPro" id="IPR036791">
    <property type="entry name" value="Ribosomal_bL9_C_sf"/>
</dbReference>
<evidence type="ECO:0000256" key="8">
    <source>
        <dbReference type="SAM" id="Coils"/>
    </source>
</evidence>
<dbReference type="InterPro" id="IPR036935">
    <property type="entry name" value="Ribosomal_bL9_N_sf"/>
</dbReference>
<dbReference type="InterPro" id="IPR009027">
    <property type="entry name" value="Ribosomal_bL9/RNase_H1_N"/>
</dbReference>
<dbReference type="GO" id="GO:0006412">
    <property type="term" value="P:translation"/>
    <property type="evidence" value="ECO:0007669"/>
    <property type="project" value="UniProtKB-UniRule"/>
</dbReference>
<evidence type="ECO:0000256" key="4">
    <source>
        <dbReference type="ARBA" id="ARBA00022980"/>
    </source>
</evidence>
<protein>
    <recommendedName>
        <fullName evidence="6 7">Large ribosomal subunit protein bL9</fullName>
    </recommendedName>
</protein>
<dbReference type="NCBIfam" id="TIGR00158">
    <property type="entry name" value="L9"/>
    <property type="match status" value="1"/>
</dbReference>
<dbReference type="HAMAP" id="MF_00503">
    <property type="entry name" value="Ribosomal_bL9"/>
    <property type="match status" value="1"/>
</dbReference>
<keyword evidence="8" id="KW-0175">Coiled coil</keyword>
<dbReference type="Proteomes" id="UP000218287">
    <property type="component" value="Chromosome"/>
</dbReference>
<dbReference type="InterPro" id="IPR000244">
    <property type="entry name" value="Ribosomal_bL9"/>
</dbReference>
<dbReference type="PANTHER" id="PTHR21368">
    <property type="entry name" value="50S RIBOSOMAL PROTEIN L9"/>
    <property type="match status" value="1"/>
</dbReference>
<dbReference type="AlphaFoldDB" id="A0A1Z4GD69"/>
<evidence type="ECO:0000259" key="9">
    <source>
        <dbReference type="PROSITE" id="PS00651"/>
    </source>
</evidence>
<dbReference type="PROSITE" id="PS00651">
    <property type="entry name" value="RIBOSOMAL_L9"/>
    <property type="match status" value="1"/>
</dbReference>
<dbReference type="GO" id="GO:1990904">
    <property type="term" value="C:ribonucleoprotein complex"/>
    <property type="evidence" value="ECO:0007669"/>
    <property type="project" value="UniProtKB-KW"/>
</dbReference>
<proteinExistence type="inferred from homology"/>
<evidence type="ECO:0000313" key="11">
    <source>
        <dbReference type="Proteomes" id="UP000218287"/>
    </source>
</evidence>
<dbReference type="EMBL" id="AP018174">
    <property type="protein sequence ID" value="BAY15473.1"/>
    <property type="molecule type" value="Genomic_DNA"/>
</dbReference>
<dbReference type="InterPro" id="IPR020594">
    <property type="entry name" value="Ribosomal_bL9_bac/chp"/>
</dbReference>
<dbReference type="GO" id="GO:0019843">
    <property type="term" value="F:rRNA binding"/>
    <property type="evidence" value="ECO:0007669"/>
    <property type="project" value="UniProtKB-UniRule"/>
</dbReference>
<dbReference type="GO" id="GO:0005840">
    <property type="term" value="C:ribosome"/>
    <property type="evidence" value="ECO:0007669"/>
    <property type="project" value="UniProtKB-KW"/>
</dbReference>
<dbReference type="Pfam" id="PF03948">
    <property type="entry name" value="Ribosomal_L9_C"/>
    <property type="match status" value="1"/>
</dbReference>
<keyword evidence="11" id="KW-1185">Reference proteome</keyword>
<dbReference type="Gene3D" id="3.40.5.10">
    <property type="entry name" value="Ribosomal protein L9, N-terminal domain"/>
    <property type="match status" value="1"/>
</dbReference>
<evidence type="ECO:0000256" key="1">
    <source>
        <dbReference type="ARBA" id="ARBA00010605"/>
    </source>
</evidence>
<organism evidence="10 11">
    <name type="scientific">Anabaenopsis circularis NIES-21</name>
    <dbReference type="NCBI Taxonomy" id="1085406"/>
    <lineage>
        <taxon>Bacteria</taxon>
        <taxon>Bacillati</taxon>
        <taxon>Cyanobacteriota</taxon>
        <taxon>Cyanophyceae</taxon>
        <taxon>Nostocales</taxon>
        <taxon>Nodulariaceae</taxon>
        <taxon>Anabaenopsis</taxon>
    </lineage>
</organism>
<keyword evidence="3 7" id="KW-0694">RNA-binding</keyword>
<dbReference type="SUPFAM" id="SSF55653">
    <property type="entry name" value="Ribosomal protein L9 C-domain"/>
    <property type="match status" value="1"/>
</dbReference>
<keyword evidence="2 7" id="KW-0699">rRNA-binding</keyword>
<reference evidence="10 11" key="1">
    <citation type="submission" date="2017-06" db="EMBL/GenBank/DDBJ databases">
        <title>Genome sequencing of cyanobaciteial culture collection at National Institute for Environmental Studies (NIES).</title>
        <authorList>
            <person name="Hirose Y."/>
            <person name="Shimura Y."/>
            <person name="Fujisawa T."/>
            <person name="Nakamura Y."/>
            <person name="Kawachi M."/>
        </authorList>
    </citation>
    <scope>NUCLEOTIDE SEQUENCE [LARGE SCALE GENOMIC DNA]</scope>
    <source>
        <strain evidence="10 11">NIES-21</strain>
    </source>
</reference>
<dbReference type="FunFam" id="3.40.5.10:FF:000003">
    <property type="entry name" value="50S ribosomal protein L9"/>
    <property type="match status" value="1"/>
</dbReference>
<dbReference type="InterPro" id="IPR020070">
    <property type="entry name" value="Ribosomal_bL9_N"/>
</dbReference>
<dbReference type="InterPro" id="IPR020069">
    <property type="entry name" value="Ribosomal_bL9_C"/>
</dbReference>
<evidence type="ECO:0000256" key="6">
    <source>
        <dbReference type="ARBA" id="ARBA00035292"/>
    </source>
</evidence>
<keyword evidence="4 7" id="KW-0689">Ribosomal protein</keyword>
<sequence>MGYSYTHVGYPAATQVIEILQEKQKTMAKRVQLVLTQDVSKLGKLGDLVEVAPGYARNYLIPKSLATRATPGILKQVERRREQERQRQLELKQQALEQKAALEKVGSLKIAKQVGENEAIFGTVTSQDVADAIQAATSQEVDRRGITIPDIGKLGTYKAEIKLFSDVTAQIDVEVVAS</sequence>
<dbReference type="Pfam" id="PF01281">
    <property type="entry name" value="Ribosomal_L9_N"/>
    <property type="match status" value="1"/>
</dbReference>
<comment type="similarity">
    <text evidence="1 7">Belongs to the bacterial ribosomal protein bL9 family.</text>
</comment>
<dbReference type="GO" id="GO:0003735">
    <property type="term" value="F:structural constituent of ribosome"/>
    <property type="evidence" value="ECO:0007669"/>
    <property type="project" value="InterPro"/>
</dbReference>
<comment type="function">
    <text evidence="7">Binds to the 23S rRNA.</text>
</comment>
<keyword evidence="5 7" id="KW-0687">Ribonucleoprotein</keyword>
<evidence type="ECO:0000256" key="2">
    <source>
        <dbReference type="ARBA" id="ARBA00022730"/>
    </source>
</evidence>
<feature type="domain" description="Ribosomal protein L9" evidence="9">
    <location>
        <begin position="43"/>
        <end position="70"/>
    </location>
</feature>